<reference evidence="2" key="1">
    <citation type="submission" date="2022-11" db="UniProtKB">
        <authorList>
            <consortium name="WormBaseParasite"/>
        </authorList>
    </citation>
    <scope>IDENTIFICATION</scope>
</reference>
<organism evidence="1 2">
    <name type="scientific">Romanomermis culicivorax</name>
    <name type="common">Nematode worm</name>
    <dbReference type="NCBI Taxonomy" id="13658"/>
    <lineage>
        <taxon>Eukaryota</taxon>
        <taxon>Metazoa</taxon>
        <taxon>Ecdysozoa</taxon>
        <taxon>Nematoda</taxon>
        <taxon>Enoplea</taxon>
        <taxon>Dorylaimia</taxon>
        <taxon>Mermithida</taxon>
        <taxon>Mermithoidea</taxon>
        <taxon>Mermithidae</taxon>
        <taxon>Romanomermis</taxon>
    </lineage>
</organism>
<proteinExistence type="predicted"/>
<dbReference type="AlphaFoldDB" id="A0A915JUL5"/>
<name>A0A915JUL5_ROMCU</name>
<keyword evidence="1" id="KW-1185">Reference proteome</keyword>
<evidence type="ECO:0000313" key="2">
    <source>
        <dbReference type="WBParaSite" id="nRc.2.0.1.t29759-RA"/>
    </source>
</evidence>
<protein>
    <submittedName>
        <fullName evidence="2">Uncharacterized protein</fullName>
    </submittedName>
</protein>
<accession>A0A915JUL5</accession>
<dbReference type="WBParaSite" id="nRc.2.0.1.t29759-RA">
    <property type="protein sequence ID" value="nRc.2.0.1.t29759-RA"/>
    <property type="gene ID" value="nRc.2.0.1.g29759"/>
</dbReference>
<dbReference type="Proteomes" id="UP000887565">
    <property type="component" value="Unplaced"/>
</dbReference>
<evidence type="ECO:0000313" key="1">
    <source>
        <dbReference type="Proteomes" id="UP000887565"/>
    </source>
</evidence>
<sequence>MSNQRGTAQCPSAMPLDEIRRLKSEMAPLTAHIAQLTAQQMVPPLRNLMLSMTPLVRVHNAGDPSSGAHLQMCSYHKCCTHNGASCRAQHPNSADPSNTTATGASCCYFCQNKGTPD</sequence>